<name>A0A392UPT4_9FABA</name>
<keyword evidence="2" id="KW-1185">Reference proteome</keyword>
<dbReference type="EMBL" id="LXQA010858866">
    <property type="protein sequence ID" value="MCI74360.1"/>
    <property type="molecule type" value="Genomic_DNA"/>
</dbReference>
<dbReference type="Proteomes" id="UP000265520">
    <property type="component" value="Unassembled WGS sequence"/>
</dbReference>
<comment type="caution">
    <text evidence="1">The sequence shown here is derived from an EMBL/GenBank/DDBJ whole genome shotgun (WGS) entry which is preliminary data.</text>
</comment>
<proteinExistence type="predicted"/>
<protein>
    <submittedName>
        <fullName evidence="1">Uncharacterized protein</fullName>
    </submittedName>
</protein>
<feature type="non-terminal residue" evidence="1">
    <location>
        <position position="1"/>
    </location>
</feature>
<dbReference type="AlphaFoldDB" id="A0A392UPT4"/>
<accession>A0A392UPT4</accession>
<evidence type="ECO:0000313" key="1">
    <source>
        <dbReference type="EMBL" id="MCI74360.1"/>
    </source>
</evidence>
<reference evidence="1 2" key="1">
    <citation type="journal article" date="2018" name="Front. Plant Sci.">
        <title>Red Clover (Trifolium pratense) and Zigzag Clover (T. medium) - A Picture of Genomic Similarities and Differences.</title>
        <authorList>
            <person name="Dluhosova J."/>
            <person name="Istvanek J."/>
            <person name="Nedelnik J."/>
            <person name="Repkova J."/>
        </authorList>
    </citation>
    <scope>NUCLEOTIDE SEQUENCE [LARGE SCALE GENOMIC DNA]</scope>
    <source>
        <strain evidence="2">cv. 10/8</strain>
        <tissue evidence="1">Leaf</tissue>
    </source>
</reference>
<evidence type="ECO:0000313" key="2">
    <source>
        <dbReference type="Proteomes" id="UP000265520"/>
    </source>
</evidence>
<sequence length="46" mass="4893">VYLDDECNNTYIGNNGVVGINNRLVGPTMGYLSAVDGVPYGAMRLS</sequence>
<organism evidence="1 2">
    <name type="scientific">Trifolium medium</name>
    <dbReference type="NCBI Taxonomy" id="97028"/>
    <lineage>
        <taxon>Eukaryota</taxon>
        <taxon>Viridiplantae</taxon>
        <taxon>Streptophyta</taxon>
        <taxon>Embryophyta</taxon>
        <taxon>Tracheophyta</taxon>
        <taxon>Spermatophyta</taxon>
        <taxon>Magnoliopsida</taxon>
        <taxon>eudicotyledons</taxon>
        <taxon>Gunneridae</taxon>
        <taxon>Pentapetalae</taxon>
        <taxon>rosids</taxon>
        <taxon>fabids</taxon>
        <taxon>Fabales</taxon>
        <taxon>Fabaceae</taxon>
        <taxon>Papilionoideae</taxon>
        <taxon>50 kb inversion clade</taxon>
        <taxon>NPAAA clade</taxon>
        <taxon>Hologalegina</taxon>
        <taxon>IRL clade</taxon>
        <taxon>Trifolieae</taxon>
        <taxon>Trifolium</taxon>
    </lineage>
</organism>